<keyword evidence="3" id="KW-1185">Reference proteome</keyword>
<feature type="chain" id="PRO_5015531783" description="ATP-binding protein" evidence="1">
    <location>
        <begin position="22"/>
        <end position="295"/>
    </location>
</feature>
<dbReference type="EMBL" id="QCZH01000015">
    <property type="protein sequence ID" value="PWA08242.1"/>
    <property type="molecule type" value="Genomic_DNA"/>
</dbReference>
<name>A0A2U1JT04_9FLAO</name>
<dbReference type="RefSeq" id="WP_116763942.1">
    <property type="nucleotide sequence ID" value="NZ_QCZH01000015.1"/>
</dbReference>
<accession>A0A2U1JT04</accession>
<sequence length="295" mass="32856">MKNKTKLSFLFGLCIAINSNAQNSKIITGFHHIKSVATDGHFIYVADIGKELNPNAKDGDGKILKLDKKGQILDSTFVKEKLNAPKGLAIDNGILFLNDIDRLLAIDLTTGTKLYEIDFSKDSSFLNDIAVWDSTTLYATATDKSKLFKVNLNDKSYSEIKIDHPIYGINGLFCYKKANRLYINGFGTDNKPNGAVGYLNLKDNIFTKLTEAEGYFDGISIANDVLYVSNWVSFEKKGILFSIQLYNNRLNIIKLPELIAGPADFIILKDQLIVPGMINGELHFIKLDTSLKQSL</sequence>
<protein>
    <recommendedName>
        <fullName evidence="4">ATP-binding protein</fullName>
    </recommendedName>
</protein>
<gene>
    <name evidence="2" type="ORF">DB891_12645</name>
</gene>
<dbReference type="Proteomes" id="UP000245618">
    <property type="component" value="Unassembled WGS sequence"/>
</dbReference>
<evidence type="ECO:0000313" key="3">
    <source>
        <dbReference type="Proteomes" id="UP000245618"/>
    </source>
</evidence>
<evidence type="ECO:0008006" key="4">
    <source>
        <dbReference type="Google" id="ProtNLM"/>
    </source>
</evidence>
<dbReference type="Gene3D" id="2.120.10.30">
    <property type="entry name" value="TolB, C-terminal domain"/>
    <property type="match status" value="1"/>
</dbReference>
<keyword evidence="1" id="KW-0732">Signal</keyword>
<evidence type="ECO:0000256" key="1">
    <source>
        <dbReference type="SAM" id="SignalP"/>
    </source>
</evidence>
<dbReference type="SUPFAM" id="SSF63825">
    <property type="entry name" value="YWTD domain"/>
    <property type="match status" value="1"/>
</dbReference>
<dbReference type="AlphaFoldDB" id="A0A2U1JT04"/>
<feature type="signal peptide" evidence="1">
    <location>
        <begin position="1"/>
        <end position="21"/>
    </location>
</feature>
<proteinExistence type="predicted"/>
<organism evidence="2 3">
    <name type="scientific">Flavobacterium laiguense</name>
    <dbReference type="NCBI Taxonomy" id="2169409"/>
    <lineage>
        <taxon>Bacteria</taxon>
        <taxon>Pseudomonadati</taxon>
        <taxon>Bacteroidota</taxon>
        <taxon>Flavobacteriia</taxon>
        <taxon>Flavobacteriales</taxon>
        <taxon>Flavobacteriaceae</taxon>
        <taxon>Flavobacterium</taxon>
    </lineage>
</organism>
<evidence type="ECO:0000313" key="2">
    <source>
        <dbReference type="EMBL" id="PWA08242.1"/>
    </source>
</evidence>
<dbReference type="OrthoDB" id="7675395at2"/>
<reference evidence="2 3" key="1">
    <citation type="submission" date="2018-04" db="EMBL/GenBank/DDBJ databases">
        <title>Flavobacterium sp. nov., isolated from glacier ice.</title>
        <authorList>
            <person name="Liu Q."/>
            <person name="Xin Y.-H."/>
        </authorList>
    </citation>
    <scope>NUCLEOTIDE SEQUENCE [LARGE SCALE GENOMIC DNA]</scope>
    <source>
        <strain evidence="2 3">LB2P30</strain>
    </source>
</reference>
<dbReference type="InterPro" id="IPR011042">
    <property type="entry name" value="6-blade_b-propeller_TolB-like"/>
</dbReference>
<comment type="caution">
    <text evidence="2">The sequence shown here is derived from an EMBL/GenBank/DDBJ whole genome shotgun (WGS) entry which is preliminary data.</text>
</comment>